<sequence length="521" mass="57792">MVASNTSSLEVTWPATKAAASPLPPLPAASYSLDHIPTEIWQHIFSLLVVSEQHIVCEEMFRSVLGNDRYAPPSTSSCLLPRTPTTLSHVSVRWRSIAYGMPEIWSMLCVTAPCTPASDAGMRRLHRVGDLVTSWLARSASLPLKLSVVAKKNVRCAQTVLRSLLPACARWETLHVDVPFSALSILAELKQGNVPLLASVKMYERCYPPAAFIGQMASSNPSSVDKFHLCRISGSLRRLSVSSIPPTTPDGNAFCSHLQEVQIQESPSETWSTLRFLTACPQLRVLSLNGYGTTADLPALHNHAVTLPELEVLNLEHPFGRDWLLRMLTLPKLKSLYLGGRCSGDAAHILNEVRALMKRSALGSLECLCLELESHGLDHSILVDFLAANPLLHTLDIDDFGVFMDRPLVTTEMLEALTLSDARQNRSKPEQARAICPHLKFVSFENCSRFNEEALLRFLRSRSTHHRVNPTPRRGWVDAEQQNDCGMSVLESVEVSFKRRMQSAALEAWKRETFVMNGPSA</sequence>
<dbReference type="InterPro" id="IPR032675">
    <property type="entry name" value="LRR_dom_sf"/>
</dbReference>
<name>A0A9P5Z6Y5_9AGAR</name>
<dbReference type="Proteomes" id="UP000807469">
    <property type="component" value="Unassembled WGS sequence"/>
</dbReference>
<evidence type="ECO:0000313" key="1">
    <source>
        <dbReference type="EMBL" id="KAF9481320.1"/>
    </source>
</evidence>
<comment type="caution">
    <text evidence="1">The sequence shown here is derived from an EMBL/GenBank/DDBJ whole genome shotgun (WGS) entry which is preliminary data.</text>
</comment>
<dbReference type="SUPFAM" id="SSF52047">
    <property type="entry name" value="RNI-like"/>
    <property type="match status" value="1"/>
</dbReference>
<dbReference type="OrthoDB" id="2269034at2759"/>
<accession>A0A9P5Z6Y5</accession>
<evidence type="ECO:0008006" key="3">
    <source>
        <dbReference type="Google" id="ProtNLM"/>
    </source>
</evidence>
<proteinExistence type="predicted"/>
<gene>
    <name evidence="1" type="ORF">BDN70DRAFT_548876</name>
</gene>
<organism evidence="1 2">
    <name type="scientific">Pholiota conissans</name>
    <dbReference type="NCBI Taxonomy" id="109636"/>
    <lineage>
        <taxon>Eukaryota</taxon>
        <taxon>Fungi</taxon>
        <taxon>Dikarya</taxon>
        <taxon>Basidiomycota</taxon>
        <taxon>Agaricomycotina</taxon>
        <taxon>Agaricomycetes</taxon>
        <taxon>Agaricomycetidae</taxon>
        <taxon>Agaricales</taxon>
        <taxon>Agaricineae</taxon>
        <taxon>Strophariaceae</taxon>
        <taxon>Pholiota</taxon>
    </lineage>
</organism>
<keyword evidence="2" id="KW-1185">Reference proteome</keyword>
<protein>
    <recommendedName>
        <fullName evidence="3">F-box domain-containing protein</fullName>
    </recommendedName>
</protein>
<dbReference type="EMBL" id="MU155180">
    <property type="protein sequence ID" value="KAF9481320.1"/>
    <property type="molecule type" value="Genomic_DNA"/>
</dbReference>
<dbReference type="AlphaFoldDB" id="A0A9P5Z6Y5"/>
<dbReference type="Gene3D" id="3.80.10.10">
    <property type="entry name" value="Ribonuclease Inhibitor"/>
    <property type="match status" value="1"/>
</dbReference>
<reference evidence="1" key="1">
    <citation type="submission" date="2020-11" db="EMBL/GenBank/DDBJ databases">
        <authorList>
            <consortium name="DOE Joint Genome Institute"/>
            <person name="Ahrendt S."/>
            <person name="Riley R."/>
            <person name="Andreopoulos W."/>
            <person name="Labutti K."/>
            <person name="Pangilinan J."/>
            <person name="Ruiz-Duenas F.J."/>
            <person name="Barrasa J.M."/>
            <person name="Sanchez-Garcia M."/>
            <person name="Camarero S."/>
            <person name="Miyauchi S."/>
            <person name="Serrano A."/>
            <person name="Linde D."/>
            <person name="Babiker R."/>
            <person name="Drula E."/>
            <person name="Ayuso-Fernandez I."/>
            <person name="Pacheco R."/>
            <person name="Padilla G."/>
            <person name="Ferreira P."/>
            <person name="Barriuso J."/>
            <person name="Kellner H."/>
            <person name="Castanera R."/>
            <person name="Alfaro M."/>
            <person name="Ramirez L."/>
            <person name="Pisabarro A.G."/>
            <person name="Kuo A."/>
            <person name="Tritt A."/>
            <person name="Lipzen A."/>
            <person name="He G."/>
            <person name="Yan M."/>
            <person name="Ng V."/>
            <person name="Cullen D."/>
            <person name="Martin F."/>
            <person name="Rosso M.-N."/>
            <person name="Henrissat B."/>
            <person name="Hibbett D."/>
            <person name="Martinez A.T."/>
            <person name="Grigoriev I.V."/>
        </authorList>
    </citation>
    <scope>NUCLEOTIDE SEQUENCE</scope>
    <source>
        <strain evidence="1">CIRM-BRFM 674</strain>
    </source>
</reference>
<evidence type="ECO:0000313" key="2">
    <source>
        <dbReference type="Proteomes" id="UP000807469"/>
    </source>
</evidence>